<feature type="compositionally biased region" description="Basic and acidic residues" evidence="1">
    <location>
        <begin position="1156"/>
        <end position="1167"/>
    </location>
</feature>
<accession>A0A7E6F441</accession>
<feature type="compositionally biased region" description="Basic and acidic residues" evidence="1">
    <location>
        <begin position="815"/>
        <end position="833"/>
    </location>
</feature>
<feature type="compositionally biased region" description="Basic and acidic residues" evidence="1">
    <location>
        <begin position="753"/>
        <end position="773"/>
    </location>
</feature>
<feature type="compositionally biased region" description="Basic and acidic residues" evidence="1">
    <location>
        <begin position="462"/>
        <end position="476"/>
    </location>
</feature>
<feature type="compositionally biased region" description="Polar residues" evidence="1">
    <location>
        <begin position="958"/>
        <end position="1002"/>
    </location>
</feature>
<feature type="region of interest" description="Disordered" evidence="1">
    <location>
        <begin position="677"/>
        <end position="711"/>
    </location>
</feature>
<reference evidence="3" key="1">
    <citation type="submission" date="2025-08" db="UniProtKB">
        <authorList>
            <consortium name="RefSeq"/>
        </authorList>
    </citation>
    <scope>IDENTIFICATION</scope>
</reference>
<feature type="region of interest" description="Disordered" evidence="1">
    <location>
        <begin position="815"/>
        <end position="888"/>
    </location>
</feature>
<evidence type="ECO:0000313" key="3">
    <source>
        <dbReference type="RefSeq" id="XP_036362308.1"/>
    </source>
</evidence>
<organism evidence="2 3">
    <name type="scientific">Octopus sinensis</name>
    <name type="common">East Asian common octopus</name>
    <dbReference type="NCBI Taxonomy" id="2607531"/>
    <lineage>
        <taxon>Eukaryota</taxon>
        <taxon>Metazoa</taxon>
        <taxon>Spiralia</taxon>
        <taxon>Lophotrochozoa</taxon>
        <taxon>Mollusca</taxon>
        <taxon>Cephalopoda</taxon>
        <taxon>Coleoidea</taxon>
        <taxon>Octopodiformes</taxon>
        <taxon>Octopoda</taxon>
        <taxon>Incirrata</taxon>
        <taxon>Octopodidae</taxon>
        <taxon>Octopus</taxon>
    </lineage>
</organism>
<protein>
    <submittedName>
        <fullName evidence="3">Uncharacterized protein LOC115216772 isoform X1</fullName>
    </submittedName>
</protein>
<feature type="compositionally biased region" description="Polar residues" evidence="1">
    <location>
        <begin position="1023"/>
        <end position="1032"/>
    </location>
</feature>
<feature type="region of interest" description="Disordered" evidence="1">
    <location>
        <begin position="1051"/>
        <end position="1167"/>
    </location>
</feature>
<feature type="compositionally biased region" description="Polar residues" evidence="1">
    <location>
        <begin position="1094"/>
        <end position="1105"/>
    </location>
</feature>
<name>A0A7E6F441_9MOLL</name>
<dbReference type="RefSeq" id="XP_036362308.1">
    <property type="nucleotide sequence ID" value="XM_036506415.1"/>
</dbReference>
<feature type="compositionally biased region" description="Basic and acidic residues" evidence="1">
    <location>
        <begin position="695"/>
        <end position="711"/>
    </location>
</feature>
<feature type="region of interest" description="Disordered" evidence="1">
    <location>
        <begin position="431"/>
        <end position="476"/>
    </location>
</feature>
<feature type="region of interest" description="Disordered" evidence="1">
    <location>
        <begin position="290"/>
        <end position="311"/>
    </location>
</feature>
<feature type="region of interest" description="Disordered" evidence="1">
    <location>
        <begin position="734"/>
        <end position="773"/>
    </location>
</feature>
<gene>
    <name evidence="3" type="primary">LOC115216772</name>
</gene>
<feature type="compositionally biased region" description="Polar residues" evidence="1">
    <location>
        <begin position="834"/>
        <end position="845"/>
    </location>
</feature>
<keyword evidence="2" id="KW-1185">Reference proteome</keyword>
<sequence length="1313" mass="146654">MDADKDVLRKEPLTSKKMEESSKLKGLSKVKLKVVKKKVHIRQHKNLNRSNSSFNCSLNASTKMKQTLRSNNKALAHALQVARQDLALATNIITSLRLDNRNMMLEAANNKYMASHCLEEQVGARLKPILMLIKQKVSDIGEHLTIVTSAVNDISESIVSYLSTSAVNSRSNSIEIGQNIVKSLTETPNEKVLLNKDAIGDVALKKNVNSQICDELSFIAETFINTDYTSNTLDVLSKVDELESEKLCKNADENHLNVPIEKPKIATKSRPDVERRSSIQFRRESLDEIDFGSNLPTTQKRRRSSLHLSATGLDKKRHQQLDILEPSVIKDSCAEVNLENAADRDKVVKNNSKHIPCTDASMPNGKAAETALIVNDADNGLNNAIPNVTITGEVDMELTEIINNTDVMHESSQNLPTGNDVHPSDINLEKQKDTTVAKETFVKPTVAPNKVKAKGNKKSSKSSKDKKEDERVELESEKLCKNADENHLNVPIEKPKIATKSRPDVERRSSIQFRRESLDEIDFGSNLPTTRKRRRSSLHLSATGLDKKRHQQLDILEPSVIKDSCAEEVNLENAADRDKVVKNNSNHIPCTDASMPNGKAAETALIVNDADNGLNNAIPNVTITGEVDMELTEIINNTDVMHESSQNLPTGNDVHPSDINLEKQKDTTVAKETFVKPTVAPNKVKAKGNKKSSKSSKDKKEDERDKCKETDDNENKTVIELRLPKPGKIVFSATRKKFSGLRPSAPNVRSKKKINEEKKDREEPKSLFDFHDKTPQLLNKKDVKDEGIYNVSLNDSTFGKCQSLGQYRERVAMAKEKKKEEITDVKDNSDKIINDNQTVSRISNECNEEKIKLSQSKKSLTKDQPVARKKSRSRKKIDDDDDEDYESKHISTCETNVPVRTLTRRTRSKVVSYAEVDESFDTSVIKPQATPEINKNCQKTTTRLELVGSDKTDGGMKQSENSKITNKNSLKQDSEMVISSPSQSPKGKTSELSNSNSKSTMNELHKDRAQKHSKPNENLEKGTVSSLKQSSNVSDILERYRKALQDDDVSTNVPLRMRGRSSSHIRRESLTNSTAENARISSSKHRSRSASSVKAGSTNSGTDCCNSDEKMLSELSSTKITKEKRQSRLSKGKLSKLEQEISTKNVRSRSRKSHRNVPEKTDKENFSEKTPDLINADDILKMKKDVHSKVKGKATLICEIKENIDVELTDLPAEATSRNTSPLNFSKNTPKRLSEDNYGDTFSVKRPRRNAIKSISYREPALNLKLRQGDELFVAKALENGNFANLLSGIQNLWVCSKLLSLDLSGTTLISLL</sequence>
<dbReference type="Proteomes" id="UP000515154">
    <property type="component" value="Linkage group LG10"/>
</dbReference>
<proteinExistence type="predicted"/>
<evidence type="ECO:0000313" key="2">
    <source>
        <dbReference type="Proteomes" id="UP000515154"/>
    </source>
</evidence>
<feature type="compositionally biased region" description="Basic residues" evidence="1">
    <location>
        <begin position="1146"/>
        <end position="1155"/>
    </location>
</feature>
<feature type="region of interest" description="Disordered" evidence="1">
    <location>
        <begin position="944"/>
        <end position="1032"/>
    </location>
</feature>
<feature type="region of interest" description="Disordered" evidence="1">
    <location>
        <begin position="1"/>
        <end position="22"/>
    </location>
</feature>
<feature type="compositionally biased region" description="Basic residues" evidence="1">
    <location>
        <begin position="684"/>
        <end position="694"/>
    </location>
</feature>
<evidence type="ECO:0000256" key="1">
    <source>
        <dbReference type="SAM" id="MobiDB-lite"/>
    </source>
</evidence>
<feature type="region of interest" description="Disordered" evidence="1">
    <location>
        <begin position="492"/>
        <end position="511"/>
    </location>
</feature>
<feature type="compositionally biased region" description="Basic residues" evidence="1">
    <location>
        <begin position="451"/>
        <end position="461"/>
    </location>
</feature>